<accession>G2X1L6</accession>
<evidence type="ECO:0000313" key="7">
    <source>
        <dbReference type="Proteomes" id="UP000001611"/>
    </source>
</evidence>
<dbReference type="SMR" id="G2X1L6"/>
<evidence type="ECO:0000313" key="6">
    <source>
        <dbReference type="EMBL" id="EGY22189.1"/>
    </source>
</evidence>
<dbReference type="AlphaFoldDB" id="G2X1L6"/>
<evidence type="ECO:0000256" key="1">
    <source>
        <dbReference type="ARBA" id="ARBA00004141"/>
    </source>
</evidence>
<keyword evidence="2 5" id="KW-0812">Transmembrane</keyword>
<dbReference type="Pfam" id="PF00083">
    <property type="entry name" value="Sugar_tr"/>
    <property type="match status" value="1"/>
</dbReference>
<keyword evidence="4 5" id="KW-0472">Membrane</keyword>
<feature type="transmembrane region" description="Helical" evidence="5">
    <location>
        <begin position="12"/>
        <end position="32"/>
    </location>
</feature>
<dbReference type="HOGENOM" id="CLU_167054_0_0_1"/>
<dbReference type="Proteomes" id="UP000001611">
    <property type="component" value="Chromosome 3"/>
</dbReference>
<evidence type="ECO:0000256" key="3">
    <source>
        <dbReference type="ARBA" id="ARBA00022989"/>
    </source>
</evidence>
<dbReference type="SUPFAM" id="SSF103473">
    <property type="entry name" value="MFS general substrate transporter"/>
    <property type="match status" value="1"/>
</dbReference>
<dbReference type="InterPro" id="IPR050360">
    <property type="entry name" value="MFS_Sugar_Transporters"/>
</dbReference>
<evidence type="ECO:0000256" key="5">
    <source>
        <dbReference type="SAM" id="Phobius"/>
    </source>
</evidence>
<dbReference type="RefSeq" id="XP_009652006.1">
    <property type="nucleotide sequence ID" value="XM_009653711.1"/>
</dbReference>
<dbReference type="PANTHER" id="PTHR48022">
    <property type="entry name" value="PLASTIDIC GLUCOSE TRANSPORTER 4"/>
    <property type="match status" value="1"/>
</dbReference>
<dbReference type="KEGG" id="vda:VDAG_03627"/>
<dbReference type="Gene3D" id="1.20.1250.20">
    <property type="entry name" value="MFS general substrate transporter like domains"/>
    <property type="match status" value="1"/>
</dbReference>
<reference evidence="6 7" key="1">
    <citation type="submission" date="2008-03" db="EMBL/GenBank/DDBJ databases">
        <title>The Genome Sequence of Verticillium dahliae VdLs.17.</title>
        <authorList>
            <consortium name="The Broad Institute Genome Sequencing Platform"/>
            <person name="Ma L.-J.J."/>
            <person name="Klosterman S.J."/>
            <person name="Subbarao K."/>
            <person name="Dobinson K."/>
            <person name="Veronese P."/>
            <person name="Kang S."/>
            <person name="Gold S.E."/>
            <person name="Young S."/>
            <person name="Jaffe D."/>
            <person name="Gnerre S."/>
            <person name="Berlin A."/>
            <person name="Heiman D."/>
            <person name="Hepburn T."/>
            <person name="Sykes S."/>
            <person name="Alvarado L."/>
            <person name="Kodira C.D."/>
            <person name="Lander E."/>
            <person name="Galagan J."/>
            <person name="Nusbaum C."/>
            <person name="Birren B."/>
        </authorList>
    </citation>
    <scope>NUCLEOTIDE SEQUENCE [LARGE SCALE GENOMIC DNA]</scope>
    <source>
        <strain evidence="7">VdLs.17 / ATCC MYA-4575 / FGSC 10137</strain>
    </source>
</reference>
<keyword evidence="7" id="KW-1185">Reference proteome</keyword>
<dbReference type="OrthoDB" id="6339427at2759"/>
<dbReference type="InterPro" id="IPR005828">
    <property type="entry name" value="MFS_sugar_transport-like"/>
</dbReference>
<dbReference type="InParanoid" id="G2X1L6"/>
<dbReference type="GO" id="GO:0016020">
    <property type="term" value="C:membrane"/>
    <property type="evidence" value="ECO:0007669"/>
    <property type="project" value="UniProtKB-SubCell"/>
</dbReference>
<evidence type="ECO:0000256" key="4">
    <source>
        <dbReference type="ARBA" id="ARBA00023136"/>
    </source>
</evidence>
<dbReference type="PANTHER" id="PTHR48022:SF2">
    <property type="entry name" value="PLASTIDIC GLUCOSE TRANSPORTER 4"/>
    <property type="match status" value="1"/>
</dbReference>
<organism evidence="6 7">
    <name type="scientific">Verticillium dahliae (strain VdLs.17 / ATCC MYA-4575 / FGSC 10137)</name>
    <name type="common">Verticillium wilt</name>
    <dbReference type="NCBI Taxonomy" id="498257"/>
    <lineage>
        <taxon>Eukaryota</taxon>
        <taxon>Fungi</taxon>
        <taxon>Dikarya</taxon>
        <taxon>Ascomycota</taxon>
        <taxon>Pezizomycotina</taxon>
        <taxon>Sordariomycetes</taxon>
        <taxon>Hypocreomycetidae</taxon>
        <taxon>Glomerellales</taxon>
        <taxon>Plectosphaerellaceae</taxon>
        <taxon>Verticillium</taxon>
    </lineage>
</organism>
<name>G2X1L6_VERDV</name>
<proteinExistence type="predicted"/>
<dbReference type="GO" id="GO:0005351">
    <property type="term" value="F:carbohydrate:proton symporter activity"/>
    <property type="evidence" value="ECO:0007669"/>
    <property type="project" value="TreeGrafter"/>
</dbReference>
<dbReference type="GeneID" id="20705090"/>
<dbReference type="EMBL" id="DS572700">
    <property type="protein sequence ID" value="EGY22189.1"/>
    <property type="molecule type" value="Genomic_DNA"/>
</dbReference>
<keyword evidence="3 5" id="KW-1133">Transmembrane helix</keyword>
<evidence type="ECO:0000256" key="2">
    <source>
        <dbReference type="ARBA" id="ARBA00022692"/>
    </source>
</evidence>
<feature type="transmembrane region" description="Helical" evidence="5">
    <location>
        <begin position="38"/>
        <end position="61"/>
    </location>
</feature>
<gene>
    <name evidence="6" type="ORF">VDAG_03627</name>
</gene>
<comment type="subcellular location">
    <subcellularLocation>
        <location evidence="1">Membrane</location>
        <topology evidence="1">Multi-pass membrane protein</topology>
    </subcellularLocation>
</comment>
<evidence type="ECO:0008006" key="8">
    <source>
        <dbReference type="Google" id="ProtNLM"/>
    </source>
</evidence>
<protein>
    <recommendedName>
        <fullName evidence="8">Major facilitator superfamily (MFS) profile domain-containing protein</fullName>
    </recommendedName>
</protein>
<sequence length="101" mass="10337">MQAAGDMLQDGIFFVGDIGCVLCILGVIIQSLAESAMAILGCKLVSTLGLGLGHVLAPVFVAEIAPDELRGVCFTLTNTMIVSGQWGCALVAYGGSFIASD</sequence>
<dbReference type="InterPro" id="IPR036259">
    <property type="entry name" value="MFS_trans_sf"/>
</dbReference>